<proteinExistence type="predicted"/>
<dbReference type="Proteomes" id="UP000231136">
    <property type="component" value="Unassembled WGS sequence"/>
</dbReference>
<reference evidence="1 2" key="1">
    <citation type="submission" date="2017-09" db="EMBL/GenBank/DDBJ databases">
        <title>Depth-based differentiation of microbial function through sediment-hosted aquifers and enrichment of novel symbionts in the deep terrestrial subsurface.</title>
        <authorList>
            <person name="Probst A.J."/>
            <person name="Ladd B."/>
            <person name="Jarett J.K."/>
            <person name="Geller-Mcgrath D.E."/>
            <person name="Sieber C.M."/>
            <person name="Emerson J.B."/>
            <person name="Anantharaman K."/>
            <person name="Thomas B.C."/>
            <person name="Malmstrom R."/>
            <person name="Stieglmeier M."/>
            <person name="Klingl A."/>
            <person name="Woyke T."/>
            <person name="Ryan C.M."/>
            <person name="Banfield J.F."/>
        </authorList>
    </citation>
    <scope>NUCLEOTIDE SEQUENCE [LARGE SCALE GENOMIC DNA]</scope>
    <source>
        <strain evidence="1">CG22_combo_CG10-13_8_21_14_all_43_12</strain>
    </source>
</reference>
<comment type="caution">
    <text evidence="1">The sequence shown here is derived from an EMBL/GenBank/DDBJ whole genome shotgun (WGS) entry which is preliminary data.</text>
</comment>
<organism evidence="1 2">
    <name type="scientific">Candidatus Collierbacteria bacterium CG22_combo_CG10-13_8_21_14_all_43_12</name>
    <dbReference type="NCBI Taxonomy" id="1974537"/>
    <lineage>
        <taxon>Bacteria</taxon>
        <taxon>Candidatus Collieribacteriota</taxon>
    </lineage>
</organism>
<sequence>MSEDQMTAARDIVRMDPSLIWCTKTYDDLDIRLVVEAVLNYGSWEQTQKLISILGIDKTAELFAWHKSHPRPNLHPLALNYYSYYFARYAPKYSYH</sequence>
<dbReference type="EMBL" id="PCTR01000143">
    <property type="protein sequence ID" value="PIP85263.1"/>
    <property type="molecule type" value="Genomic_DNA"/>
</dbReference>
<name>A0A2H0DSV8_9BACT</name>
<dbReference type="AlphaFoldDB" id="A0A2H0DSV8"/>
<protein>
    <submittedName>
        <fullName evidence="1">Uncharacterized protein</fullName>
    </submittedName>
</protein>
<gene>
    <name evidence="1" type="ORF">COW83_05150</name>
</gene>
<accession>A0A2H0DSV8</accession>
<evidence type="ECO:0000313" key="1">
    <source>
        <dbReference type="EMBL" id="PIP85263.1"/>
    </source>
</evidence>
<evidence type="ECO:0000313" key="2">
    <source>
        <dbReference type="Proteomes" id="UP000231136"/>
    </source>
</evidence>